<name>A0A2Z6NUC8_TRISU</name>
<accession>A0A2Z6NUC8</accession>
<dbReference type="EMBL" id="DF974347">
    <property type="protein sequence ID" value="GAU47794.1"/>
    <property type="molecule type" value="Genomic_DNA"/>
</dbReference>
<dbReference type="Proteomes" id="UP000242715">
    <property type="component" value="Unassembled WGS sequence"/>
</dbReference>
<proteinExistence type="predicted"/>
<keyword evidence="2" id="KW-1185">Reference proteome</keyword>
<protein>
    <submittedName>
        <fullName evidence="1">Uncharacterized protein</fullName>
    </submittedName>
</protein>
<organism evidence="1 2">
    <name type="scientific">Trifolium subterraneum</name>
    <name type="common">Subterranean clover</name>
    <dbReference type="NCBI Taxonomy" id="3900"/>
    <lineage>
        <taxon>Eukaryota</taxon>
        <taxon>Viridiplantae</taxon>
        <taxon>Streptophyta</taxon>
        <taxon>Embryophyta</taxon>
        <taxon>Tracheophyta</taxon>
        <taxon>Spermatophyta</taxon>
        <taxon>Magnoliopsida</taxon>
        <taxon>eudicotyledons</taxon>
        <taxon>Gunneridae</taxon>
        <taxon>Pentapetalae</taxon>
        <taxon>rosids</taxon>
        <taxon>fabids</taxon>
        <taxon>Fabales</taxon>
        <taxon>Fabaceae</taxon>
        <taxon>Papilionoideae</taxon>
        <taxon>50 kb inversion clade</taxon>
        <taxon>NPAAA clade</taxon>
        <taxon>Hologalegina</taxon>
        <taxon>IRL clade</taxon>
        <taxon>Trifolieae</taxon>
        <taxon>Trifolium</taxon>
    </lineage>
</organism>
<evidence type="ECO:0000313" key="2">
    <source>
        <dbReference type="Proteomes" id="UP000242715"/>
    </source>
</evidence>
<reference evidence="2" key="1">
    <citation type="journal article" date="2017" name="Front. Plant Sci.">
        <title>Climate Clever Clovers: New Paradigm to Reduce the Environmental Footprint of Ruminants by Breeding Low Methanogenic Forages Utilizing Haplotype Variation.</title>
        <authorList>
            <person name="Kaur P."/>
            <person name="Appels R."/>
            <person name="Bayer P.E."/>
            <person name="Keeble-Gagnere G."/>
            <person name="Wang J."/>
            <person name="Hirakawa H."/>
            <person name="Shirasawa K."/>
            <person name="Vercoe P."/>
            <person name="Stefanova K."/>
            <person name="Durmic Z."/>
            <person name="Nichols P."/>
            <person name="Revell C."/>
            <person name="Isobe S.N."/>
            <person name="Edwards D."/>
            <person name="Erskine W."/>
        </authorList>
    </citation>
    <scope>NUCLEOTIDE SEQUENCE [LARGE SCALE GENOMIC DNA]</scope>
    <source>
        <strain evidence="2">cv. Daliak</strain>
    </source>
</reference>
<dbReference type="AlphaFoldDB" id="A0A2Z6NUC8"/>
<evidence type="ECO:0000313" key="1">
    <source>
        <dbReference type="EMBL" id="GAU47794.1"/>
    </source>
</evidence>
<gene>
    <name evidence="1" type="ORF">TSUD_263250</name>
</gene>
<sequence length="89" mass="10209">MFCVFSKVSIESRAVVTGRVRAKEVWLGSIMDRFRVRMGPVRLLVKGLWGPRVLKVGWRLRIFELDGIDGLVNIRNLTGGNRKSCYRSE</sequence>